<proteinExistence type="predicted"/>
<dbReference type="RefSeq" id="WP_039834194.1">
    <property type="nucleotide sequence ID" value="NZ_CP068595.1"/>
</dbReference>
<feature type="region of interest" description="Disordered" evidence="1">
    <location>
        <begin position="190"/>
        <end position="217"/>
    </location>
</feature>
<evidence type="ECO:0000313" key="3">
    <source>
        <dbReference type="EMBL" id="QQZ61523.1"/>
    </source>
</evidence>
<name>A0A974PDP5_9BACL</name>
<keyword evidence="2" id="KW-1133">Transmembrane helix</keyword>
<reference evidence="3 4" key="1">
    <citation type="submission" date="2021-01" db="EMBL/GenBank/DDBJ databases">
        <title>Whole genome sequence of Paenibacillus sonchi LMG 24727 for comparative genomics.</title>
        <authorList>
            <person name="Lee G."/>
            <person name="Kim M.-J."/>
            <person name="Lim K."/>
            <person name="Shin J.-H."/>
        </authorList>
    </citation>
    <scope>NUCLEOTIDE SEQUENCE [LARGE SCALE GENOMIC DNA]</scope>
    <source>
        <strain evidence="3 4">LMG 24727</strain>
    </source>
</reference>
<accession>A0A974PDP5</accession>
<sequence>MNMLTGQEGQNTLRLPKYDRPVFDYAIIIIGYLFMPLGLVLALVRFAGSHFKNYRKPANISLLYHVFVGGFMQMMVFVIYMVTSAPIDTVTLITILILFTVLLLLPASGFAASAAKARFKFSQLAQAYVQLINAGGIRYLGNLSEQTGQSESDVRRDLLYLQSHGVLSADLVISEGRTAAAPQELFREGLSSVPGSSGGQAQPVPQPAAAPAPAPTQLPKSVRCPGCGAQNTVSPGQSKNCDYCGTTIAYS</sequence>
<keyword evidence="2" id="KW-0472">Membrane</keyword>
<evidence type="ECO:0000256" key="2">
    <source>
        <dbReference type="SAM" id="Phobius"/>
    </source>
</evidence>
<gene>
    <name evidence="3" type="ORF">JI735_01780</name>
</gene>
<dbReference type="Proteomes" id="UP000595841">
    <property type="component" value="Chromosome"/>
</dbReference>
<feature type="transmembrane region" description="Helical" evidence="2">
    <location>
        <begin position="60"/>
        <end position="83"/>
    </location>
</feature>
<keyword evidence="2" id="KW-0812">Transmembrane</keyword>
<feature type="transmembrane region" description="Helical" evidence="2">
    <location>
        <begin position="25"/>
        <end position="48"/>
    </location>
</feature>
<dbReference type="EMBL" id="CP068595">
    <property type="protein sequence ID" value="QQZ61523.1"/>
    <property type="molecule type" value="Genomic_DNA"/>
</dbReference>
<keyword evidence="4" id="KW-1185">Reference proteome</keyword>
<dbReference type="AlphaFoldDB" id="A0A974PDP5"/>
<evidence type="ECO:0000313" key="4">
    <source>
        <dbReference type="Proteomes" id="UP000595841"/>
    </source>
</evidence>
<protein>
    <submittedName>
        <fullName evidence="3">Uncharacterized protein</fullName>
    </submittedName>
</protein>
<organism evidence="3 4">
    <name type="scientific">Paenibacillus sonchi</name>
    <dbReference type="NCBI Taxonomy" id="373687"/>
    <lineage>
        <taxon>Bacteria</taxon>
        <taxon>Bacillati</taxon>
        <taxon>Bacillota</taxon>
        <taxon>Bacilli</taxon>
        <taxon>Bacillales</taxon>
        <taxon>Paenibacillaceae</taxon>
        <taxon>Paenibacillus</taxon>
        <taxon>Paenibacillus sonchi group</taxon>
    </lineage>
</organism>
<feature type="transmembrane region" description="Helical" evidence="2">
    <location>
        <begin position="89"/>
        <end position="112"/>
    </location>
</feature>
<dbReference type="KEGG" id="pson:JI735_01780"/>
<evidence type="ECO:0000256" key="1">
    <source>
        <dbReference type="SAM" id="MobiDB-lite"/>
    </source>
</evidence>
<feature type="compositionally biased region" description="Pro residues" evidence="1">
    <location>
        <begin position="204"/>
        <end position="216"/>
    </location>
</feature>